<evidence type="ECO:0000313" key="16">
    <source>
        <dbReference type="EMBL" id="TIB40082.1"/>
    </source>
</evidence>
<dbReference type="PIRSF" id="PIRSF037093">
    <property type="entry name" value="Coatomer_gamma_subunit"/>
    <property type="match status" value="1"/>
</dbReference>
<keyword evidence="8 11" id="KW-0333">Golgi apparatus</keyword>
<keyword evidence="5" id="KW-0677">Repeat</keyword>
<protein>
    <recommendedName>
        <fullName evidence="11">Coatomer subunit gamma</fullName>
    </recommendedName>
</protein>
<evidence type="ECO:0000256" key="6">
    <source>
        <dbReference type="ARBA" id="ARBA00022892"/>
    </source>
</evidence>
<keyword evidence="7 11" id="KW-0653">Protein transport</keyword>
<keyword evidence="6 11" id="KW-0931">ER-Golgi transport</keyword>
<dbReference type="GO" id="GO:0000139">
    <property type="term" value="C:Golgi membrane"/>
    <property type="evidence" value="ECO:0007669"/>
    <property type="project" value="UniProtKB-SubCell"/>
</dbReference>
<dbReference type="SUPFAM" id="SSF49348">
    <property type="entry name" value="Clathrin adaptor appendage domain"/>
    <property type="match status" value="1"/>
</dbReference>
<dbReference type="Pfam" id="PF16381">
    <property type="entry name" value="Coatomer_g_Cpla"/>
    <property type="match status" value="1"/>
</dbReference>
<dbReference type="InterPro" id="IPR013040">
    <property type="entry name" value="Coatomer_gsu_app_Ig-like_dom"/>
</dbReference>
<evidence type="ECO:0000313" key="17">
    <source>
        <dbReference type="Proteomes" id="UP000310689"/>
    </source>
</evidence>
<evidence type="ECO:0000259" key="14">
    <source>
        <dbReference type="Pfam" id="PF08752"/>
    </source>
</evidence>
<dbReference type="InterPro" id="IPR009028">
    <property type="entry name" value="Coatomer/calthrin_app_sub_C"/>
</dbReference>
<dbReference type="InterPro" id="IPR013041">
    <property type="entry name" value="Clathrin_app_Ig-like_sf"/>
</dbReference>
<keyword evidence="4 11" id="KW-0963">Cytoplasm</keyword>
<dbReference type="Pfam" id="PF08752">
    <property type="entry name" value="COP-gamma_platf"/>
    <property type="match status" value="1"/>
</dbReference>
<dbReference type="PANTHER" id="PTHR10261:SF0">
    <property type="entry name" value="COATOMER SUBUNIT GAMMA-2"/>
    <property type="match status" value="1"/>
</dbReference>
<keyword evidence="10 11" id="KW-0968">Cytoplasmic vesicle</keyword>
<organism evidence="16 17">
    <name type="scientific">Wallemia ichthyophaga</name>
    <dbReference type="NCBI Taxonomy" id="245174"/>
    <lineage>
        <taxon>Eukaryota</taxon>
        <taxon>Fungi</taxon>
        <taxon>Dikarya</taxon>
        <taxon>Basidiomycota</taxon>
        <taxon>Wallemiomycotina</taxon>
        <taxon>Wallemiomycetes</taxon>
        <taxon>Wallemiales</taxon>
        <taxon>Wallemiaceae</taxon>
        <taxon>Wallemia</taxon>
    </lineage>
</organism>
<comment type="function">
    <text evidence="11">The coatomer is a cytosolic protein complex that binds to dilysine motifs and reversibly associates with Golgi non-clathrin-coated vesicles, which further mediate biosynthetic protein transport from the ER, via the Golgi up to the trans Golgi network. Coatomer complex is required for budding from Golgi membranes, and is essential for the retrograde Golgi-to-ER transport of dilysine-tagged proteins.</text>
</comment>
<dbReference type="AlphaFoldDB" id="A0A4T0JDW6"/>
<evidence type="ECO:0000256" key="4">
    <source>
        <dbReference type="ARBA" id="ARBA00022490"/>
    </source>
</evidence>
<proteinExistence type="inferred from homology"/>
<evidence type="ECO:0000256" key="5">
    <source>
        <dbReference type="ARBA" id="ARBA00022737"/>
    </source>
</evidence>
<dbReference type="EMBL" id="SPOI01000021">
    <property type="protein sequence ID" value="TIB40082.1"/>
    <property type="molecule type" value="Genomic_DNA"/>
</dbReference>
<evidence type="ECO:0000256" key="10">
    <source>
        <dbReference type="ARBA" id="ARBA00023329"/>
    </source>
</evidence>
<dbReference type="InterPro" id="IPR011989">
    <property type="entry name" value="ARM-like"/>
</dbReference>
<dbReference type="InterPro" id="IPR037067">
    <property type="entry name" value="Coatomer_gsu_app_sf"/>
</dbReference>
<dbReference type="InterPro" id="IPR016024">
    <property type="entry name" value="ARM-type_fold"/>
</dbReference>
<dbReference type="GO" id="GO:0006891">
    <property type="term" value="P:intra-Golgi vesicle-mediated transport"/>
    <property type="evidence" value="ECO:0007669"/>
    <property type="project" value="TreeGrafter"/>
</dbReference>
<keyword evidence="3 11" id="KW-0813">Transport</keyword>
<evidence type="ECO:0000256" key="11">
    <source>
        <dbReference type="PIRNR" id="PIRNR037093"/>
    </source>
</evidence>
<dbReference type="GO" id="GO:0005198">
    <property type="term" value="F:structural molecule activity"/>
    <property type="evidence" value="ECO:0007669"/>
    <property type="project" value="InterPro"/>
</dbReference>
<dbReference type="Gene3D" id="2.60.40.1480">
    <property type="entry name" value="Coatomer, gamma subunit, appendage domain"/>
    <property type="match status" value="1"/>
</dbReference>
<sequence length="924" mass="102248">MNLNIKKDEDDKLNNLNQDKTTIFQEARIFNQSPISPRNSRILLTKLSYLLLDDSFNRLESTNLFFSITKLFQNKDPALRQMVYLVVKQLSNQADDVLMATSSIIKDIQPNSNLIYRPNAIRTLAAITHPSMIQSFERFYKNAIVDRSPAISSSALVSSYHIHPQASDTINRWSNEVFDALSTNPSSTAQYHALGLLYNIRHKDRVAISKLIQSLTQSPSSLRNPLALSMLVRYSSRLINSDPNLSSSILPLLESWLRNKSDMVSIEAARAICQWNGATPVHLSRPVAVLQLALSTPNTPLKFAAIRTLNDLAQRHPLTVSSCNLEIENLITDSNRSIATFAITTLLKTGNEASVDRLMKQISSFMLEISDEFKVIVVDAVRTLCLKFPNKYPAMLAFLSQALRDEGGYDFKRAVVEAIIDMIKGIGESKEMALSHLCEFIEDCEFTKLSVRVLHLLGVEGPSTPEPTKYIRHIYNRVVLENAIVRAAAVSSLAKFGTNVAYAAQHVRRSVKVLLGRCLDDSDDEVRDRAAMYMRIIHDDELAKRTTHEEHTWSVGVLEKSLCTYTTEQNYEEPFNSAVIPRMPKDQIRLDTHVGRLGDLGEKQGESENSKNNKDNATAHSEELLLSHDAPASAATSAHNSHALSSTTNITSIPEFAGYGAPLHTSPPVHLTEEETEYVVSVQKHLFSEHVVFEYHVRNTVPEAVLDGVSVLMGLGDVGGSLREDFILPIDTLTVADGERSTYVSYSFIDDEGDGNGDNAGYPTGALSNTLTFTTKEVDPDSGMVEEEGYADEYQVDDVELGISDYVRPEWVSFDGDWEAMSMEHSEHSELRDSFTLSAMGSLQEATDALTALLGMMALGGSDVVGSAHLHTLRLSGCIIRGSAQGKVLAMARMAFEEGEGVNLEMVVRSPNSFTCELIMGAVQ</sequence>
<dbReference type="GO" id="GO:0006886">
    <property type="term" value="P:intracellular protein transport"/>
    <property type="evidence" value="ECO:0007669"/>
    <property type="project" value="InterPro"/>
</dbReference>
<dbReference type="GO" id="GO:0030126">
    <property type="term" value="C:COPI vesicle coat"/>
    <property type="evidence" value="ECO:0007669"/>
    <property type="project" value="InterPro"/>
</dbReference>
<dbReference type="Pfam" id="PF01602">
    <property type="entry name" value="Adaptin_N"/>
    <property type="match status" value="1"/>
</dbReference>
<evidence type="ECO:0000256" key="1">
    <source>
        <dbReference type="ARBA" id="ARBA00004255"/>
    </source>
</evidence>
<dbReference type="Proteomes" id="UP000310689">
    <property type="component" value="Unassembled WGS sequence"/>
</dbReference>
<dbReference type="InterPro" id="IPR017106">
    <property type="entry name" value="Coatomer_gsu"/>
</dbReference>
<dbReference type="SUPFAM" id="SSF48371">
    <property type="entry name" value="ARM repeat"/>
    <property type="match status" value="1"/>
</dbReference>
<dbReference type="SUPFAM" id="SSF55711">
    <property type="entry name" value="Subdomain of clathrin and coatomer appendage domain"/>
    <property type="match status" value="1"/>
</dbReference>
<feature type="domain" description="Clathrin/coatomer adaptor adaptin-like N-terminal" evidence="13">
    <location>
        <begin position="20"/>
        <end position="540"/>
    </location>
</feature>
<comment type="similarity">
    <text evidence="2 11">Belongs to the COPG family.</text>
</comment>
<feature type="region of interest" description="Disordered" evidence="12">
    <location>
        <begin position="598"/>
        <end position="618"/>
    </location>
</feature>
<dbReference type="InterPro" id="IPR002553">
    <property type="entry name" value="Clathrin/coatomer_adapt-like_N"/>
</dbReference>
<dbReference type="Gene3D" id="1.25.10.10">
    <property type="entry name" value="Leucine-rich Repeat Variant"/>
    <property type="match status" value="2"/>
</dbReference>
<dbReference type="InterPro" id="IPR032154">
    <property type="entry name" value="Coatomer_g_Cpla"/>
</dbReference>
<evidence type="ECO:0000259" key="15">
    <source>
        <dbReference type="Pfam" id="PF16381"/>
    </source>
</evidence>
<evidence type="ECO:0000256" key="3">
    <source>
        <dbReference type="ARBA" id="ARBA00022448"/>
    </source>
</evidence>
<gene>
    <name evidence="16" type="ORF">E3P86_00818</name>
</gene>
<accession>A0A4T0JDW6</accession>
<dbReference type="GO" id="GO:0005793">
    <property type="term" value="C:endoplasmic reticulum-Golgi intermediate compartment"/>
    <property type="evidence" value="ECO:0007669"/>
    <property type="project" value="TreeGrafter"/>
</dbReference>
<evidence type="ECO:0000256" key="8">
    <source>
        <dbReference type="ARBA" id="ARBA00023034"/>
    </source>
</evidence>
<comment type="subunit">
    <text evidence="11">Oligomeric complex.</text>
</comment>
<evidence type="ECO:0000256" key="2">
    <source>
        <dbReference type="ARBA" id="ARBA00010720"/>
    </source>
</evidence>
<comment type="caution">
    <text evidence="16">The sequence shown here is derived from an EMBL/GenBank/DDBJ whole genome shotgun (WGS) entry which is preliminary data.</text>
</comment>
<evidence type="ECO:0000259" key="13">
    <source>
        <dbReference type="Pfam" id="PF01602"/>
    </source>
</evidence>
<dbReference type="FunFam" id="2.60.40.1480:FF:000001">
    <property type="entry name" value="Coatomer subunit gamma"/>
    <property type="match status" value="1"/>
</dbReference>
<comment type="subcellular location">
    <subcellularLocation>
        <location evidence="11">Cytoplasm</location>
    </subcellularLocation>
    <subcellularLocation>
        <location evidence="1 11">Golgi apparatus membrane</location>
        <topology evidence="1 11">Peripheral membrane protein</topology>
        <orientation evidence="1 11">Cytoplasmic side</orientation>
    </subcellularLocation>
    <subcellularLocation>
        <location evidence="11">Cytoplasmic vesicle</location>
        <location evidence="11">COPI-coated vesicle membrane</location>
        <topology evidence="11">Peripheral membrane protein</topology>
        <orientation evidence="11">Cytoplasmic side</orientation>
    </subcellularLocation>
</comment>
<dbReference type="GO" id="GO:0009306">
    <property type="term" value="P:protein secretion"/>
    <property type="evidence" value="ECO:0007669"/>
    <property type="project" value="TreeGrafter"/>
</dbReference>
<evidence type="ECO:0000256" key="7">
    <source>
        <dbReference type="ARBA" id="ARBA00022927"/>
    </source>
</evidence>
<dbReference type="GO" id="GO:0005783">
    <property type="term" value="C:endoplasmic reticulum"/>
    <property type="evidence" value="ECO:0007669"/>
    <property type="project" value="TreeGrafter"/>
</dbReference>
<dbReference type="GO" id="GO:0006888">
    <property type="term" value="P:endoplasmic reticulum to Golgi vesicle-mediated transport"/>
    <property type="evidence" value="ECO:0007669"/>
    <property type="project" value="TreeGrafter"/>
</dbReference>
<evidence type="ECO:0000256" key="12">
    <source>
        <dbReference type="SAM" id="MobiDB-lite"/>
    </source>
</evidence>
<dbReference type="Gene3D" id="3.30.310.10">
    <property type="entry name" value="TATA-Binding Protein"/>
    <property type="match status" value="1"/>
</dbReference>
<dbReference type="InterPro" id="IPR012295">
    <property type="entry name" value="TBP_dom_sf"/>
</dbReference>
<keyword evidence="9 11" id="KW-0472">Membrane</keyword>
<evidence type="ECO:0000256" key="9">
    <source>
        <dbReference type="ARBA" id="ARBA00023136"/>
    </source>
</evidence>
<feature type="compositionally biased region" description="Basic and acidic residues" evidence="12">
    <location>
        <begin position="598"/>
        <end position="614"/>
    </location>
</feature>
<dbReference type="PANTHER" id="PTHR10261">
    <property type="entry name" value="COATOMER SUBUNIT GAMMA"/>
    <property type="match status" value="1"/>
</dbReference>
<name>A0A4T0JDW6_WALIC</name>
<feature type="domain" description="Coatomer subunit gamma C-terminal" evidence="15">
    <location>
        <begin position="804"/>
        <end position="923"/>
    </location>
</feature>
<reference evidence="16 17" key="1">
    <citation type="submission" date="2019-03" db="EMBL/GenBank/DDBJ databases">
        <title>Sequencing 23 genomes of Wallemia ichthyophaga.</title>
        <authorList>
            <person name="Gostincar C."/>
        </authorList>
    </citation>
    <scope>NUCLEOTIDE SEQUENCE [LARGE SCALE GENOMIC DNA]</scope>
    <source>
        <strain evidence="16 17">EXF-6200</strain>
    </source>
</reference>
<feature type="domain" description="Coatomer gamma subunit appendage Ig-like subdomain" evidence="14">
    <location>
        <begin position="647"/>
        <end position="801"/>
    </location>
</feature>
<dbReference type="FunFam" id="1.25.10.10:FF:000071">
    <property type="entry name" value="Coatomer subunit gamma"/>
    <property type="match status" value="1"/>
</dbReference>